<reference evidence="2" key="2">
    <citation type="submission" date="2023-04" db="EMBL/GenBank/DDBJ databases">
        <authorList>
            <person name="Beletskiy A.V."/>
            <person name="Mardanov A.V."/>
            <person name="Ravin N.V."/>
        </authorList>
    </citation>
    <scope>NUCLEOTIDE SEQUENCE</scope>
    <source>
        <strain evidence="2">GKL-01</strain>
    </source>
</reference>
<feature type="transmembrane region" description="Helical" evidence="1">
    <location>
        <begin position="9"/>
        <end position="29"/>
    </location>
</feature>
<evidence type="ECO:0008006" key="3">
    <source>
        <dbReference type="Google" id="ProtNLM"/>
    </source>
</evidence>
<keyword evidence="1" id="KW-0812">Transmembrane</keyword>
<feature type="transmembrane region" description="Helical" evidence="1">
    <location>
        <begin position="189"/>
        <end position="208"/>
    </location>
</feature>
<accession>A0AA95H898</accession>
<keyword evidence="1" id="KW-0472">Membrane</keyword>
<protein>
    <recommendedName>
        <fullName evidence="3">MotA/TolQ/ExbB proton channel domain-containing protein</fullName>
    </recommendedName>
</protein>
<keyword evidence="1" id="KW-1133">Transmembrane helix</keyword>
<gene>
    <name evidence="2" type="ORF">QJT80_06385</name>
</gene>
<dbReference type="AlphaFoldDB" id="A0AA95H898"/>
<dbReference type="Proteomes" id="UP001300672">
    <property type="component" value="Chromosome"/>
</dbReference>
<evidence type="ECO:0000256" key="1">
    <source>
        <dbReference type="SAM" id="Phobius"/>
    </source>
</evidence>
<organism evidence="2">
    <name type="scientific">Candidatus Thiocaldithrix dubininis</name>
    <dbReference type="NCBI Taxonomy" id="3080823"/>
    <lineage>
        <taxon>Bacteria</taxon>
        <taxon>Pseudomonadati</taxon>
        <taxon>Pseudomonadota</taxon>
        <taxon>Gammaproteobacteria</taxon>
        <taxon>Thiotrichales</taxon>
        <taxon>Thiotrichaceae</taxon>
        <taxon>Candidatus Thiocaldithrix</taxon>
    </lineage>
</organism>
<name>A0AA95H898_9GAMM</name>
<feature type="transmembrane region" description="Helical" evidence="1">
    <location>
        <begin position="49"/>
        <end position="72"/>
    </location>
</feature>
<dbReference type="KEGG" id="tdu:QJT80_06385"/>
<proteinExistence type="predicted"/>
<feature type="transmembrane region" description="Helical" evidence="1">
    <location>
        <begin position="146"/>
        <end position="169"/>
    </location>
</feature>
<reference evidence="2" key="1">
    <citation type="journal article" date="2023" name="Int. J. Mol. Sci.">
        <title>Metagenomics Revealed a New Genus 'Candidatus Thiocaldithrix dubininis' gen. nov., sp. nov. and a New Species 'Candidatus Thiothrix putei' sp. nov. in the Family Thiotrichaceae, Some Members of Which Have Traits of Both Na+- and H+-Motive Energetics.</title>
        <authorList>
            <person name="Ravin N.V."/>
            <person name="Muntyan M.S."/>
            <person name="Smolyakov D.D."/>
            <person name="Rudenko T.S."/>
            <person name="Beletsky A.V."/>
            <person name="Mardanov A.V."/>
            <person name="Grabovich M.Y."/>
        </authorList>
    </citation>
    <scope>NUCLEOTIDE SEQUENCE</scope>
    <source>
        <strain evidence="2">GKL-01</strain>
    </source>
</reference>
<evidence type="ECO:0000313" key="2">
    <source>
        <dbReference type="EMBL" id="WGZ92105.1"/>
    </source>
</evidence>
<sequence>MFKPTKTRYYLTLLQMLGILVLLSVVILLNKDWVVQFFHSTGSGQVGLVLDGMILLIFLIGLVRMILLFLGYSREQDYLLRFVKNAKDNAPNPAYNLPASSIIASRYQMVQIIARQHAPIPQAALSASLAAHQSAQMTLVRFVHNILIISGVFGTAVSLSMALMSMSGLLDSAENLQKIGGVLSGMSNALSATVIAIICYAIFTYFYMRLMDARTQLLANVEDVTSLYIIPRFKQDEKSLTAEMQALVSEVKNAAEVLNRTQNRYLEAGERLQLAADDMHKAIVQSSDNIRIIRDSVREGFRLGAEDKRT</sequence>
<dbReference type="EMBL" id="CP124755">
    <property type="protein sequence ID" value="WGZ92105.1"/>
    <property type="molecule type" value="Genomic_DNA"/>
</dbReference>